<proteinExistence type="inferred from homology"/>
<protein>
    <submittedName>
        <fullName evidence="10">Unannotated protein</fullName>
    </submittedName>
</protein>
<evidence type="ECO:0000256" key="1">
    <source>
        <dbReference type="ARBA" id="ARBA00004127"/>
    </source>
</evidence>
<dbReference type="HAMAP" id="MF_01129">
    <property type="entry name" value="PPase_energized_pump"/>
    <property type="match status" value="1"/>
</dbReference>
<evidence type="ECO:0000256" key="7">
    <source>
        <dbReference type="ARBA" id="ARBA00023065"/>
    </source>
</evidence>
<dbReference type="GO" id="GO:0012505">
    <property type="term" value="C:endomembrane system"/>
    <property type="evidence" value="ECO:0007669"/>
    <property type="project" value="UniProtKB-SubCell"/>
</dbReference>
<dbReference type="GO" id="GO:0016020">
    <property type="term" value="C:membrane"/>
    <property type="evidence" value="ECO:0007669"/>
    <property type="project" value="InterPro"/>
</dbReference>
<evidence type="ECO:0000313" key="10">
    <source>
        <dbReference type="EMBL" id="CAB4836136.1"/>
    </source>
</evidence>
<feature type="transmembrane region" description="Helical" evidence="9">
    <location>
        <begin position="169"/>
        <end position="191"/>
    </location>
</feature>
<dbReference type="PANTHER" id="PTHR31998">
    <property type="entry name" value="K(+)-INSENSITIVE PYROPHOSPHATE-ENERGIZED PROTON PUMP"/>
    <property type="match status" value="1"/>
</dbReference>
<name>A0A6J7ASX2_9ZZZZ</name>
<feature type="transmembrane region" description="Helical" evidence="9">
    <location>
        <begin position="390"/>
        <end position="417"/>
    </location>
</feature>
<keyword evidence="3 9" id="KW-0812">Transmembrane</keyword>
<evidence type="ECO:0000256" key="5">
    <source>
        <dbReference type="ARBA" id="ARBA00022967"/>
    </source>
</evidence>
<evidence type="ECO:0000256" key="8">
    <source>
        <dbReference type="ARBA" id="ARBA00023136"/>
    </source>
</evidence>
<dbReference type="NCBIfam" id="TIGR01104">
    <property type="entry name" value="V_PPase"/>
    <property type="match status" value="1"/>
</dbReference>
<evidence type="ECO:0000256" key="6">
    <source>
        <dbReference type="ARBA" id="ARBA00022989"/>
    </source>
</evidence>
<dbReference type="EMBL" id="CAFABK010000178">
    <property type="protein sequence ID" value="CAB4836136.1"/>
    <property type="molecule type" value="Genomic_DNA"/>
</dbReference>
<dbReference type="GO" id="GO:0009678">
    <property type="term" value="F:diphosphate hydrolysis-driven proton transmembrane transporter activity"/>
    <property type="evidence" value="ECO:0007669"/>
    <property type="project" value="InterPro"/>
</dbReference>
<feature type="transmembrane region" description="Helical" evidence="9">
    <location>
        <begin position="714"/>
        <end position="732"/>
    </location>
</feature>
<feature type="transmembrane region" description="Helical" evidence="9">
    <location>
        <begin position="345"/>
        <end position="369"/>
    </location>
</feature>
<feature type="transmembrane region" description="Helical" evidence="9">
    <location>
        <begin position="62"/>
        <end position="80"/>
    </location>
</feature>
<comment type="subcellular location">
    <subcellularLocation>
        <location evidence="1">Endomembrane system</location>
        <topology evidence="1">Multi-pass membrane protein</topology>
    </subcellularLocation>
</comment>
<dbReference type="GO" id="GO:0004427">
    <property type="term" value="F:inorganic diphosphate phosphatase activity"/>
    <property type="evidence" value="ECO:0007669"/>
    <property type="project" value="InterPro"/>
</dbReference>
<dbReference type="NCBIfam" id="NF001960">
    <property type="entry name" value="PRK00733.3-5"/>
    <property type="match status" value="1"/>
</dbReference>
<dbReference type="PIRSF" id="PIRSF001265">
    <property type="entry name" value="H+-PPase"/>
    <property type="match status" value="1"/>
</dbReference>
<dbReference type="NCBIfam" id="NF001952">
    <property type="entry name" value="PRK00733.1-4"/>
    <property type="match status" value="1"/>
</dbReference>
<evidence type="ECO:0000256" key="3">
    <source>
        <dbReference type="ARBA" id="ARBA00022692"/>
    </source>
</evidence>
<feature type="transmembrane region" description="Helical" evidence="9">
    <location>
        <begin position="553"/>
        <end position="574"/>
    </location>
</feature>
<keyword evidence="6 9" id="KW-1133">Transmembrane helix</keyword>
<gene>
    <name evidence="10" type="ORF">UFOPK3204_01939</name>
</gene>
<feature type="transmembrane region" description="Helical" evidence="9">
    <location>
        <begin position="262"/>
        <end position="283"/>
    </location>
</feature>
<evidence type="ECO:0000256" key="4">
    <source>
        <dbReference type="ARBA" id="ARBA00022842"/>
    </source>
</evidence>
<feature type="transmembrane region" description="Helical" evidence="9">
    <location>
        <begin position="295"/>
        <end position="319"/>
    </location>
</feature>
<keyword evidence="4" id="KW-0460">Magnesium</keyword>
<accession>A0A6J7ASX2</accession>
<feature type="transmembrane region" description="Helical" evidence="9">
    <location>
        <begin position="423"/>
        <end position="446"/>
    </location>
</feature>
<evidence type="ECO:0000256" key="2">
    <source>
        <dbReference type="ARBA" id="ARBA00022448"/>
    </source>
</evidence>
<keyword evidence="7" id="KW-0406">Ion transport</keyword>
<dbReference type="Pfam" id="PF03030">
    <property type="entry name" value="H_PPase"/>
    <property type="match status" value="1"/>
</dbReference>
<organism evidence="10">
    <name type="scientific">freshwater metagenome</name>
    <dbReference type="NCBI Taxonomy" id="449393"/>
    <lineage>
        <taxon>unclassified sequences</taxon>
        <taxon>metagenomes</taxon>
        <taxon>ecological metagenomes</taxon>
    </lineage>
</organism>
<sequence>MIELSGTNMTLVVIVAVIALAALCVAAVLVRQVLAASEGTDRMKEIAGAIQEGASAYLTRQFKTLAIFAVIVFFVLFLLPAETTNERIGRSIFFLVGAVFSGTTGYIGMWLAVRGNVRVAAAANDVGGEQKAMKIAFRTGGVAGMFTVGLGLFGAALVVLVYKGEAPKVLEGFGFGAALLAMFMRVGGGIFTKAADVGADLVGKVEQGIPEDDPRNAATIADNVGDNVGDCAGMAADLFESYAVTLVAALILGKAAFGELGLVLPLIIPAIGVLTAVIGIFAVSPRASDRSGMSAINRGFFISAAISAVLVIIAVFVWVPGDWAGIESLGGIAAELTGASLNPRVFVIGAVFIGIALAALIQQLTAYFTETNRRPVDDVAKTSLTGPATVILSGISLGLESAVYSALLIGAAVYGAFLLGGGVVLLSLFAIALAGTGLLTTVGVIVSMDTFGPVSDNAQGIAEMSGDVHGEGAAVLTRLDAIGNSTKAITKGIAIATAVLAATALFGAFRDTVIAAAISTGWEPSTLVDGLGKVVPEGYQFFGVLDVASPANLVGLIIGAAVVFLFSGLAINAVSRAAGAVIFEVRRQFRDIPGIMEGTTKPEYAKVVDIVTRDSLRELVTPGLLAVLTPIAVGFGLGVGALGAYLAGTIATGVLMAVFLSNSGGAWDNAKKFVEDGHFGGKGSEAHTATVVGDTVGDPFKDTAGPAINPLIKVMNLVALLIAPAIVTMSLGTGANTTLRWAIAVVAAAIVIVSVVISKRRPISVGDQAAIAG</sequence>
<feature type="transmembrane region" description="Helical" evidence="9">
    <location>
        <begin position="619"/>
        <end position="637"/>
    </location>
</feature>
<reference evidence="10" key="1">
    <citation type="submission" date="2020-05" db="EMBL/GenBank/DDBJ databases">
        <authorList>
            <person name="Chiriac C."/>
            <person name="Salcher M."/>
            <person name="Ghai R."/>
            <person name="Kavagutti S V."/>
        </authorList>
    </citation>
    <scope>NUCLEOTIDE SEQUENCE</scope>
</reference>
<keyword evidence="2" id="KW-0813">Transport</keyword>
<feature type="transmembrane region" description="Helical" evidence="9">
    <location>
        <begin position="643"/>
        <end position="662"/>
    </location>
</feature>
<feature type="transmembrane region" description="Helical" evidence="9">
    <location>
        <begin position="142"/>
        <end position="162"/>
    </location>
</feature>
<dbReference type="AlphaFoldDB" id="A0A6J7ASX2"/>
<feature type="transmembrane region" description="Helical" evidence="9">
    <location>
        <begin position="92"/>
        <end position="113"/>
    </location>
</feature>
<feature type="transmembrane region" description="Helical" evidence="9">
    <location>
        <begin position="488"/>
        <end position="509"/>
    </location>
</feature>
<keyword evidence="8 9" id="KW-0472">Membrane</keyword>
<dbReference type="InterPro" id="IPR004131">
    <property type="entry name" value="PPase-energised_H-pump"/>
</dbReference>
<keyword evidence="5" id="KW-1278">Translocase</keyword>
<evidence type="ECO:0000256" key="9">
    <source>
        <dbReference type="SAM" id="Phobius"/>
    </source>
</evidence>
<feature type="transmembrane region" description="Helical" evidence="9">
    <location>
        <begin position="738"/>
        <end position="757"/>
    </location>
</feature>